<evidence type="ECO:0000313" key="2">
    <source>
        <dbReference type="EMBL" id="KAJ6973942.1"/>
    </source>
</evidence>
<comment type="caution">
    <text evidence="2">The sequence shown here is derived from an EMBL/GenBank/DDBJ whole genome shotgun (WGS) entry which is preliminary data.</text>
</comment>
<proteinExistence type="predicted"/>
<sequence length="93" mass="10715">MKKRETKEIGPIKVKKPSQTRSHVSVEKRRSSTSASSAGRTIVAKSTLPWMNFATQMNKSLHHCLDCILKHTIRYNHCIAVARRNTKNFIIFY</sequence>
<dbReference type="Proteomes" id="UP001164929">
    <property type="component" value="Chromosome 13"/>
</dbReference>
<dbReference type="AlphaFoldDB" id="A0AAD6PZX0"/>
<organism evidence="2 3">
    <name type="scientific">Populus alba x Populus x berolinensis</name>
    <dbReference type="NCBI Taxonomy" id="444605"/>
    <lineage>
        <taxon>Eukaryota</taxon>
        <taxon>Viridiplantae</taxon>
        <taxon>Streptophyta</taxon>
        <taxon>Embryophyta</taxon>
        <taxon>Tracheophyta</taxon>
        <taxon>Spermatophyta</taxon>
        <taxon>Magnoliopsida</taxon>
        <taxon>eudicotyledons</taxon>
        <taxon>Gunneridae</taxon>
        <taxon>Pentapetalae</taxon>
        <taxon>rosids</taxon>
        <taxon>fabids</taxon>
        <taxon>Malpighiales</taxon>
        <taxon>Salicaceae</taxon>
        <taxon>Saliceae</taxon>
        <taxon>Populus</taxon>
    </lineage>
</organism>
<keyword evidence="3" id="KW-1185">Reference proteome</keyword>
<dbReference type="EMBL" id="JAQIZT010000013">
    <property type="protein sequence ID" value="KAJ6973942.1"/>
    <property type="molecule type" value="Genomic_DNA"/>
</dbReference>
<feature type="region of interest" description="Disordered" evidence="1">
    <location>
        <begin position="1"/>
        <end position="39"/>
    </location>
</feature>
<protein>
    <submittedName>
        <fullName evidence="2">Uncharacterized protein</fullName>
    </submittedName>
</protein>
<gene>
    <name evidence="2" type="ORF">NC653_030091</name>
</gene>
<reference evidence="2" key="1">
    <citation type="journal article" date="2023" name="Mol. Ecol. Resour.">
        <title>Chromosome-level genome assembly of a triploid poplar Populus alba 'Berolinensis'.</title>
        <authorList>
            <person name="Chen S."/>
            <person name="Yu Y."/>
            <person name="Wang X."/>
            <person name="Wang S."/>
            <person name="Zhang T."/>
            <person name="Zhou Y."/>
            <person name="He R."/>
            <person name="Meng N."/>
            <person name="Wang Y."/>
            <person name="Liu W."/>
            <person name="Liu Z."/>
            <person name="Liu J."/>
            <person name="Guo Q."/>
            <person name="Huang H."/>
            <person name="Sederoff R.R."/>
            <person name="Wang G."/>
            <person name="Qu G."/>
            <person name="Chen S."/>
        </authorList>
    </citation>
    <scope>NUCLEOTIDE SEQUENCE</scope>
    <source>
        <strain evidence="2">SC-2020</strain>
    </source>
</reference>
<feature type="compositionally biased region" description="Basic and acidic residues" evidence="1">
    <location>
        <begin position="1"/>
        <end position="10"/>
    </location>
</feature>
<accession>A0AAD6PZX0</accession>
<evidence type="ECO:0000256" key="1">
    <source>
        <dbReference type="SAM" id="MobiDB-lite"/>
    </source>
</evidence>
<evidence type="ECO:0000313" key="3">
    <source>
        <dbReference type="Proteomes" id="UP001164929"/>
    </source>
</evidence>
<name>A0AAD6PZX0_9ROSI</name>